<keyword evidence="2" id="KW-0789">Thiol protease inhibitor</keyword>
<name>A0A5K1FHZ5_9MAGN</name>
<dbReference type="PANTHER" id="PTHR47364">
    <property type="entry name" value="CYSTEINE PROTEINASE INHIBITOR 5"/>
    <property type="match status" value="1"/>
</dbReference>
<dbReference type="Gene3D" id="3.10.450.10">
    <property type="match status" value="1"/>
</dbReference>
<keyword evidence="1" id="KW-0646">Protease inhibitor</keyword>
<dbReference type="CDD" id="cd00042">
    <property type="entry name" value="CY"/>
    <property type="match status" value="1"/>
</dbReference>
<dbReference type="InterPro" id="IPR046350">
    <property type="entry name" value="Cystatin_sf"/>
</dbReference>
<evidence type="ECO:0000259" key="3">
    <source>
        <dbReference type="Pfam" id="PF16845"/>
    </source>
</evidence>
<sequence>MASSKSSGTTGPVLVNFEPIPDVKNNEHVQELGMFAVAESEEAAVVFVEVAEAQMQVVAGANYSILIKALDEALNVRFYKALVSDKPWEDLHTLRSFAFVLP</sequence>
<dbReference type="Gramene" id="NC8G0189990.1">
    <property type="protein sequence ID" value="NC8G0189990.1:cds"/>
    <property type="gene ID" value="NC8G0189990"/>
</dbReference>
<organism evidence="4">
    <name type="scientific">Nymphaea colorata</name>
    <name type="common">pocket water lily</name>
    <dbReference type="NCBI Taxonomy" id="210225"/>
    <lineage>
        <taxon>Eukaryota</taxon>
        <taxon>Viridiplantae</taxon>
        <taxon>Streptophyta</taxon>
        <taxon>Embryophyta</taxon>
        <taxon>Tracheophyta</taxon>
        <taxon>Spermatophyta</taxon>
        <taxon>Magnoliopsida</taxon>
        <taxon>Nymphaeales</taxon>
        <taxon>Nymphaeaceae</taxon>
        <taxon>Nymphaea</taxon>
    </lineage>
</organism>
<gene>
    <name evidence="4" type="ORF">NYM_LOCUS24971</name>
</gene>
<evidence type="ECO:0000313" key="4">
    <source>
        <dbReference type="EMBL" id="VVW62104.1"/>
    </source>
</evidence>
<dbReference type="PANTHER" id="PTHR47364:SF2">
    <property type="entry name" value="CYSTEINE PROTEINASE INHIBITOR 5"/>
    <property type="match status" value="1"/>
</dbReference>
<evidence type="ECO:0000256" key="1">
    <source>
        <dbReference type="ARBA" id="ARBA00022690"/>
    </source>
</evidence>
<proteinExistence type="predicted"/>
<reference evidence="4" key="1">
    <citation type="submission" date="2019-09" db="EMBL/GenBank/DDBJ databases">
        <authorList>
            <person name="Zhang L."/>
        </authorList>
    </citation>
    <scope>NUCLEOTIDE SEQUENCE</scope>
</reference>
<feature type="domain" description="Cystatin" evidence="3">
    <location>
        <begin position="25"/>
        <end position="98"/>
    </location>
</feature>
<evidence type="ECO:0000256" key="2">
    <source>
        <dbReference type="ARBA" id="ARBA00022704"/>
    </source>
</evidence>
<dbReference type="InterPro" id="IPR000010">
    <property type="entry name" value="Cystatin_dom"/>
</dbReference>
<protein>
    <recommendedName>
        <fullName evidence="3">Cystatin domain-containing protein</fullName>
    </recommendedName>
</protein>
<dbReference type="GO" id="GO:0004869">
    <property type="term" value="F:cysteine-type endopeptidase inhibitor activity"/>
    <property type="evidence" value="ECO:0007669"/>
    <property type="project" value="UniProtKB-KW"/>
</dbReference>
<dbReference type="SUPFAM" id="SSF54403">
    <property type="entry name" value="Cystatin/monellin"/>
    <property type="match status" value="1"/>
</dbReference>
<dbReference type="EMBL" id="LR721786">
    <property type="protein sequence ID" value="VVW62104.1"/>
    <property type="molecule type" value="Genomic_DNA"/>
</dbReference>
<dbReference type="Pfam" id="PF16845">
    <property type="entry name" value="SQAPI"/>
    <property type="match status" value="1"/>
</dbReference>
<accession>A0A5K1FHZ5</accession>
<dbReference type="AlphaFoldDB" id="A0A5K1FHZ5"/>